<reference evidence="3 4" key="1">
    <citation type="journal article" date="2018" name="Mol. Ecol.">
        <title>The obligate alkalophilic soda-lake fungus Sodiomyces alkalinus has shifted to a protein diet.</title>
        <authorList>
            <person name="Grum-Grzhimaylo A.A."/>
            <person name="Falkoski D.L."/>
            <person name="van den Heuvel J."/>
            <person name="Valero-Jimenez C.A."/>
            <person name="Min B."/>
            <person name="Choi I.G."/>
            <person name="Lipzen A."/>
            <person name="Daum C.G."/>
            <person name="Aanen D.K."/>
            <person name="Tsang A."/>
            <person name="Henrissat B."/>
            <person name="Bilanenko E.N."/>
            <person name="de Vries R.P."/>
            <person name="van Kan J.A.L."/>
            <person name="Grigoriev I.V."/>
            <person name="Debets A.J.M."/>
        </authorList>
    </citation>
    <scope>NUCLEOTIDE SEQUENCE [LARGE SCALE GENOMIC DNA]</scope>
    <source>
        <strain evidence="3 4">F11</strain>
    </source>
</reference>
<feature type="region of interest" description="Disordered" evidence="1">
    <location>
        <begin position="534"/>
        <end position="611"/>
    </location>
</feature>
<feature type="region of interest" description="Disordered" evidence="1">
    <location>
        <begin position="220"/>
        <end position="259"/>
    </location>
</feature>
<feature type="compositionally biased region" description="Polar residues" evidence="1">
    <location>
        <begin position="555"/>
        <end position="570"/>
    </location>
</feature>
<dbReference type="EMBL" id="ML119055">
    <property type="protein sequence ID" value="ROT38549.1"/>
    <property type="molecule type" value="Genomic_DNA"/>
</dbReference>
<dbReference type="RefSeq" id="XP_028466355.1">
    <property type="nucleotide sequence ID" value="XM_028606967.1"/>
</dbReference>
<dbReference type="Proteomes" id="UP000272025">
    <property type="component" value="Unassembled WGS sequence"/>
</dbReference>
<feature type="domain" description="Transcription regulator Rua1 C-terminal" evidence="2">
    <location>
        <begin position="426"/>
        <end position="525"/>
    </location>
</feature>
<proteinExistence type="predicted"/>
<dbReference type="PANTHER" id="PTHR28125">
    <property type="entry name" value="MEIOTIC EXPRESSION UP-REGULATED PROTEIN 26"/>
    <property type="match status" value="1"/>
</dbReference>
<keyword evidence="4" id="KW-1185">Reference proteome</keyword>
<dbReference type="InterPro" id="IPR028012">
    <property type="entry name" value="Rua1_C"/>
</dbReference>
<feature type="region of interest" description="Disordered" evidence="1">
    <location>
        <begin position="139"/>
        <end position="160"/>
    </location>
</feature>
<dbReference type="OrthoDB" id="5595379at2759"/>
<evidence type="ECO:0000256" key="1">
    <source>
        <dbReference type="SAM" id="MobiDB-lite"/>
    </source>
</evidence>
<evidence type="ECO:0000313" key="3">
    <source>
        <dbReference type="EMBL" id="ROT38549.1"/>
    </source>
</evidence>
<accession>A0A3N2PVM5</accession>
<sequence>MARNCPTPVFTMNDNEIPIPSDSLPLYEHQWTTPASQRAVPRPATVYDGSSFTTGEENDNSEPWYEAVIPWPFRHQRQTPSANNAMSGPGSDHQQDIYSFNTMNKTYGQKPCEDHYEIPVVETDMSIGQAYTTDTAVTMPGPNYVGPSHEDSSTHFDGGFNRRPISGSSFTVSTPGGLSDILSYDLGDDASAAASDAPSLSSDYTLPSSNRNSLVSSIQLSPVASPRMTPQSRTDLVRTLSRGRVTPNPRPSARSAPYNIGNKRWSTGCYGTTSQRRTTTPFVYNPSQDVFDARQSTSSRHSSPTIQDQQVLCPVPLSYANPQAAQEQSFFSTPEPQQQYHAPMVLPTQAHAPFHGFHADTGFYGHFPMLSSNAEPHALHGHYMGSSDPPDMYASLREEHVPPPPEDMNPEDKDMIPREQQPRFEGDLYTPRWVRGHGQKREGWCGICRPGRWLVLKNSAYWYDKTFSHGISAPTGSPFPEPQQTRRVMGDPDAWEGFCSSCSDWVPLVGTKKQGITWFRHWSKCGKNKDAVKRRRPVANGGGRTKPQPRAPMTPQMTPATVSGTDTPASAQVYRQGGLFPSAARPTPQQADEHRMRNPTSSPYETMPNMI</sequence>
<gene>
    <name evidence="3" type="ORF">SODALDRAFT_164835</name>
</gene>
<feature type="compositionally biased region" description="Low complexity" evidence="1">
    <location>
        <begin position="192"/>
        <end position="203"/>
    </location>
</feature>
<protein>
    <recommendedName>
        <fullName evidence="2">Transcription regulator Rua1 C-terminal domain-containing protein</fullName>
    </recommendedName>
</protein>
<feature type="region of interest" description="Disordered" evidence="1">
    <location>
        <begin position="192"/>
        <end position="211"/>
    </location>
</feature>
<evidence type="ECO:0000313" key="4">
    <source>
        <dbReference type="Proteomes" id="UP000272025"/>
    </source>
</evidence>
<name>A0A3N2PVM5_SODAK</name>
<organism evidence="3 4">
    <name type="scientific">Sodiomyces alkalinus (strain CBS 110278 / VKM F-3762 / F11)</name>
    <name type="common">Alkaliphilic filamentous fungus</name>
    <dbReference type="NCBI Taxonomy" id="1314773"/>
    <lineage>
        <taxon>Eukaryota</taxon>
        <taxon>Fungi</taxon>
        <taxon>Dikarya</taxon>
        <taxon>Ascomycota</taxon>
        <taxon>Pezizomycotina</taxon>
        <taxon>Sordariomycetes</taxon>
        <taxon>Hypocreomycetidae</taxon>
        <taxon>Glomerellales</taxon>
        <taxon>Plectosphaerellaceae</taxon>
        <taxon>Sodiomyces</taxon>
    </lineage>
</organism>
<dbReference type="Pfam" id="PF14616">
    <property type="entry name" value="Rua1_C"/>
    <property type="match status" value="1"/>
</dbReference>
<evidence type="ECO:0000259" key="2">
    <source>
        <dbReference type="Pfam" id="PF14616"/>
    </source>
</evidence>
<feature type="compositionally biased region" description="Polar residues" evidence="1">
    <location>
        <begin position="220"/>
        <end position="234"/>
    </location>
</feature>
<dbReference type="AlphaFoldDB" id="A0A3N2PVM5"/>
<dbReference type="GeneID" id="39575445"/>
<dbReference type="PANTHER" id="PTHR28125:SF3">
    <property type="entry name" value="TRANSCRIPTION REGULATOR RUA1 C-TERMINAL DOMAIN-CONTAINING PROTEIN"/>
    <property type="match status" value="1"/>
</dbReference>